<evidence type="ECO:0000256" key="2">
    <source>
        <dbReference type="ARBA" id="ARBA00022679"/>
    </source>
</evidence>
<protein>
    <submittedName>
        <fullName evidence="7">Fructokinase</fullName>
    </submittedName>
</protein>
<proteinExistence type="inferred from homology"/>
<dbReference type="SUPFAM" id="SSF53613">
    <property type="entry name" value="Ribokinase-like"/>
    <property type="match status" value="1"/>
</dbReference>
<evidence type="ECO:0000256" key="1">
    <source>
        <dbReference type="ARBA" id="ARBA00010688"/>
    </source>
</evidence>
<dbReference type="Proteomes" id="UP000185434">
    <property type="component" value="Chromosome"/>
</dbReference>
<comment type="similarity">
    <text evidence="1">Belongs to the carbohydrate kinase PfkB family.</text>
</comment>
<dbReference type="Pfam" id="PF00294">
    <property type="entry name" value="PfkB"/>
    <property type="match status" value="1"/>
</dbReference>
<keyword evidence="3" id="KW-0547">Nucleotide-binding</keyword>
<keyword evidence="2" id="KW-0808">Transferase</keyword>
<feature type="domain" description="Carbohydrate kinase PfkB" evidence="6">
    <location>
        <begin position="12"/>
        <end position="297"/>
    </location>
</feature>
<dbReference type="GO" id="GO:0005524">
    <property type="term" value="F:ATP binding"/>
    <property type="evidence" value="ECO:0007669"/>
    <property type="project" value="UniProtKB-KW"/>
</dbReference>
<evidence type="ECO:0000256" key="4">
    <source>
        <dbReference type="ARBA" id="ARBA00022777"/>
    </source>
</evidence>
<evidence type="ECO:0000313" key="7">
    <source>
        <dbReference type="EMBL" id="APT88261.1"/>
    </source>
</evidence>
<evidence type="ECO:0000259" key="6">
    <source>
        <dbReference type="Pfam" id="PF00294"/>
    </source>
</evidence>
<dbReference type="PANTHER" id="PTHR43085">
    <property type="entry name" value="HEXOKINASE FAMILY MEMBER"/>
    <property type="match status" value="1"/>
</dbReference>
<evidence type="ECO:0000313" key="8">
    <source>
        <dbReference type="Proteomes" id="UP000185434"/>
    </source>
</evidence>
<dbReference type="PANTHER" id="PTHR43085:SF1">
    <property type="entry name" value="PSEUDOURIDINE KINASE-RELATED"/>
    <property type="match status" value="1"/>
</dbReference>
<accession>A0A1L7CR11</accession>
<sequence>MRGAFASLENMITVYGEGLVDLVPSQNNPLSPLVPALGGGPFNVAVVLARQGAKVAFQSRVSEDNYGDALMRRLEEEGVDTSGVQRGPEPTTLAVTTIDREGSASYNFYCEGTADRLVEPEAVDCDIACFGTCSLAWEPGASRYIEVLHRHAAAGRLVALDPNIRPDFATDAHRERLLGLLDDVNLLKLSEEEVEFFGGIDKLRASSVEAVVTTRGGEGLSLDCGELHLDVPAHHTEVSDTIGAGDTIMGSLLAAIERAGLKAGQLGQATESQWHEILTLSAAAAAITCSRTGAQPPTLDEVAAELGR</sequence>
<gene>
    <name evidence="7" type="ORF">CFRA_02095</name>
</gene>
<dbReference type="AlphaFoldDB" id="A0A1L7CR11"/>
<dbReference type="Gene3D" id="3.40.1190.20">
    <property type="match status" value="1"/>
</dbReference>
<dbReference type="GO" id="GO:0016301">
    <property type="term" value="F:kinase activity"/>
    <property type="evidence" value="ECO:0007669"/>
    <property type="project" value="UniProtKB-KW"/>
</dbReference>
<name>A0A1L7CR11_9CORY</name>
<evidence type="ECO:0000256" key="5">
    <source>
        <dbReference type="ARBA" id="ARBA00022840"/>
    </source>
</evidence>
<keyword evidence="4 7" id="KW-0418">Kinase</keyword>
<keyword evidence="8" id="KW-1185">Reference proteome</keyword>
<dbReference type="InterPro" id="IPR029056">
    <property type="entry name" value="Ribokinase-like"/>
</dbReference>
<dbReference type="KEGG" id="cfk:CFRA_02095"/>
<dbReference type="CDD" id="cd01167">
    <property type="entry name" value="bac_FRK"/>
    <property type="match status" value="1"/>
</dbReference>
<organism evidence="7 8">
    <name type="scientific">Corynebacterium frankenforstense DSM 45800</name>
    <dbReference type="NCBI Taxonomy" id="1437875"/>
    <lineage>
        <taxon>Bacteria</taxon>
        <taxon>Bacillati</taxon>
        <taxon>Actinomycetota</taxon>
        <taxon>Actinomycetes</taxon>
        <taxon>Mycobacteriales</taxon>
        <taxon>Corynebacteriaceae</taxon>
        <taxon>Corynebacterium</taxon>
    </lineage>
</organism>
<keyword evidence="5" id="KW-0067">ATP-binding</keyword>
<evidence type="ECO:0000256" key="3">
    <source>
        <dbReference type="ARBA" id="ARBA00022741"/>
    </source>
</evidence>
<dbReference type="EMBL" id="CP009247">
    <property type="protein sequence ID" value="APT88261.1"/>
    <property type="molecule type" value="Genomic_DNA"/>
</dbReference>
<dbReference type="STRING" id="1437875.CFRA_02095"/>
<dbReference type="InterPro" id="IPR050306">
    <property type="entry name" value="PfkB_Carbo_kinase"/>
</dbReference>
<reference evidence="7 8" key="1">
    <citation type="submission" date="2014-08" db="EMBL/GenBank/DDBJ databases">
        <title>Complete genome sequence of Corynebacterium frankenforstense ST18(T) (=DSM 45800(T)), isolated from raw cow milk.</title>
        <authorList>
            <person name="Ruckert C."/>
            <person name="Albersmeier A."/>
            <person name="Winkler A."/>
            <person name="Lipski A."/>
            <person name="Kalinowski J."/>
        </authorList>
    </citation>
    <scope>NUCLEOTIDE SEQUENCE [LARGE SCALE GENOMIC DNA]</scope>
    <source>
        <strain evidence="7 8">ST18</strain>
    </source>
</reference>
<dbReference type="InterPro" id="IPR011611">
    <property type="entry name" value="PfkB_dom"/>
</dbReference>